<dbReference type="PANTHER" id="PTHR32098:SF5">
    <property type="entry name" value="LYCOPENE BETA_EPSILON CYCLASE PROTEIN"/>
    <property type="match status" value="1"/>
</dbReference>
<dbReference type="InterPro" id="IPR036188">
    <property type="entry name" value="FAD/NAD-bd_sf"/>
</dbReference>
<evidence type="ECO:0008006" key="3">
    <source>
        <dbReference type="Google" id="ProtNLM"/>
    </source>
</evidence>
<dbReference type="AlphaFoldDB" id="A0A7S2SIL5"/>
<organism evidence="2">
    <name type="scientific">Eucampia antarctica</name>
    <dbReference type="NCBI Taxonomy" id="49252"/>
    <lineage>
        <taxon>Eukaryota</taxon>
        <taxon>Sar</taxon>
        <taxon>Stramenopiles</taxon>
        <taxon>Ochrophyta</taxon>
        <taxon>Bacillariophyta</taxon>
        <taxon>Mediophyceae</taxon>
        <taxon>Biddulphiophycidae</taxon>
        <taxon>Hemiaulales</taxon>
        <taxon>Hemiaulaceae</taxon>
        <taxon>Eucampia</taxon>
    </lineage>
</organism>
<accession>A0A7S2SIL5</accession>
<sequence>MMNPKAVAMLALALMATPHSMSTAFSSVPFAVRRNNNALASSSSVDVEAAIDSTATAAAKSKTQRIMEQTYSGGQTGGAGGSSTWDAFCKAEANWKRLRDSEAFFFDPQRLTTDDPNNDHGQRPIFVTEDGAQGNPACWEKLRSSSAENKMDYDVVVCGGTLGIFFATALQLKGHSVCVVEGGKLQGREQEWNISMDEMLELVDLNVLSQEDIDASVTTEFPGCRSGFKNNEEQTSGSYQENGIGYELFTEDVLNLGVAPAVLLERVKQRFLKLGGVVKEETPIRGVCISETNGAAVDLVSSEEEPITASLVLDCMGNASPISRQQRYGMKPDGVCCVVGTCAAGYDKATNTVGDLIYTNTPIQDKGDDGMLQYFWEAFPVGIGRDGNEPGSSDVKTTYMFTYMDADKKRPSLETLMEDYWKLLPTYQPSIQDPENDLDFKRVLFAFFPTYKDSPLQPQWSRLLATGDASGIQSPLSFGGFGALTRHLERISDGVSEALVSGCLHKDDLGEINAYTPNLSAAWMFQKAMSVRIGQKNVDPKFVNRLLATNFEKMEESGIDTIKPFLQDVTRFDGLLSSLGGSFLADPFFMPEIIGHVGIPSLVEWLGHVSMMGLYTVNHALVSPILTSIVDSDLVKNPRTKFQLRRKMDAWKFGSGSDYILPRDQK</sequence>
<evidence type="ECO:0000256" key="1">
    <source>
        <dbReference type="SAM" id="SignalP"/>
    </source>
</evidence>
<dbReference type="Gene3D" id="3.50.50.60">
    <property type="entry name" value="FAD/NAD(P)-binding domain"/>
    <property type="match status" value="1"/>
</dbReference>
<protein>
    <recommendedName>
        <fullName evidence="3">FAD dependent oxidoreductase domain-containing protein</fullName>
    </recommendedName>
</protein>
<feature type="signal peptide" evidence="1">
    <location>
        <begin position="1"/>
        <end position="22"/>
    </location>
</feature>
<reference evidence="2" key="1">
    <citation type="submission" date="2021-01" db="EMBL/GenBank/DDBJ databases">
        <authorList>
            <person name="Corre E."/>
            <person name="Pelletier E."/>
            <person name="Niang G."/>
            <person name="Scheremetjew M."/>
            <person name="Finn R."/>
            <person name="Kale V."/>
            <person name="Holt S."/>
            <person name="Cochrane G."/>
            <person name="Meng A."/>
            <person name="Brown T."/>
            <person name="Cohen L."/>
        </authorList>
    </citation>
    <scope>NUCLEOTIDE SEQUENCE</scope>
    <source>
        <strain evidence="2">CCMP1452</strain>
    </source>
</reference>
<feature type="chain" id="PRO_5030640474" description="FAD dependent oxidoreductase domain-containing protein" evidence="1">
    <location>
        <begin position="23"/>
        <end position="666"/>
    </location>
</feature>
<evidence type="ECO:0000313" key="2">
    <source>
        <dbReference type="EMBL" id="CAD9701171.1"/>
    </source>
</evidence>
<dbReference type="EMBL" id="HBHI01030043">
    <property type="protein sequence ID" value="CAD9701171.1"/>
    <property type="molecule type" value="Transcribed_RNA"/>
</dbReference>
<name>A0A7S2SIL5_9STRA</name>
<dbReference type="PANTHER" id="PTHR32098">
    <property type="entry name" value="LYCOPENE BETA/EPSILON CYCLASE PROTEIN"/>
    <property type="match status" value="1"/>
</dbReference>
<keyword evidence="1" id="KW-0732">Signal</keyword>
<proteinExistence type="predicted"/>
<dbReference type="SUPFAM" id="SSF51905">
    <property type="entry name" value="FAD/NAD(P)-binding domain"/>
    <property type="match status" value="1"/>
</dbReference>
<gene>
    <name evidence="2" type="ORF">EANT1437_LOCUS15424</name>
</gene>